<gene>
    <name evidence="1" type="ORF">E5288_WYG003170</name>
</gene>
<proteinExistence type="predicted"/>
<dbReference type="EMBL" id="VBQZ03000032">
    <property type="protein sequence ID" value="MXQ86299.1"/>
    <property type="molecule type" value="Genomic_DNA"/>
</dbReference>
<dbReference type="AlphaFoldDB" id="A0A6B0R7Z1"/>
<evidence type="ECO:0000313" key="2">
    <source>
        <dbReference type="Proteomes" id="UP000322234"/>
    </source>
</evidence>
<accession>A0A6B0R7Z1</accession>
<sequence>MRGLAMAIFSIVFALETRFCVEIQHSDVCHNTRALFDLRYILMVDMVNKRLTCQTQLKIDSASAAHQPSLADVGG</sequence>
<keyword evidence="2" id="KW-1185">Reference proteome</keyword>
<organism evidence="1 2">
    <name type="scientific">Bos mutus</name>
    <name type="common">wild yak</name>
    <dbReference type="NCBI Taxonomy" id="72004"/>
    <lineage>
        <taxon>Eukaryota</taxon>
        <taxon>Metazoa</taxon>
        <taxon>Chordata</taxon>
        <taxon>Craniata</taxon>
        <taxon>Vertebrata</taxon>
        <taxon>Euteleostomi</taxon>
        <taxon>Mammalia</taxon>
        <taxon>Eutheria</taxon>
        <taxon>Laurasiatheria</taxon>
        <taxon>Artiodactyla</taxon>
        <taxon>Ruminantia</taxon>
        <taxon>Pecora</taxon>
        <taxon>Bovidae</taxon>
        <taxon>Bovinae</taxon>
        <taxon>Bos</taxon>
    </lineage>
</organism>
<protein>
    <submittedName>
        <fullName evidence="1">Uncharacterized protein</fullName>
    </submittedName>
</protein>
<name>A0A6B0R7Z1_9CETA</name>
<comment type="caution">
    <text evidence="1">The sequence shown here is derived from an EMBL/GenBank/DDBJ whole genome shotgun (WGS) entry which is preliminary data.</text>
</comment>
<reference evidence="1" key="1">
    <citation type="submission" date="2019-10" db="EMBL/GenBank/DDBJ databases">
        <title>The sequence and de novo assembly of the wild yak genome.</title>
        <authorList>
            <person name="Liu Y."/>
        </authorList>
    </citation>
    <scope>NUCLEOTIDE SEQUENCE [LARGE SCALE GENOMIC DNA]</scope>
    <source>
        <strain evidence="1">WY2019</strain>
    </source>
</reference>
<evidence type="ECO:0000313" key="1">
    <source>
        <dbReference type="EMBL" id="MXQ86299.1"/>
    </source>
</evidence>
<dbReference type="Proteomes" id="UP000322234">
    <property type="component" value="Unassembled WGS sequence"/>
</dbReference>